<dbReference type="CDD" id="cd05233">
    <property type="entry name" value="SDR_c"/>
    <property type="match status" value="1"/>
</dbReference>
<dbReference type="PANTHER" id="PTHR24321:SF15">
    <property type="entry name" value="OXIDOREDUCTASE UCPA"/>
    <property type="match status" value="1"/>
</dbReference>
<evidence type="ECO:0000313" key="5">
    <source>
        <dbReference type="Proteomes" id="UP000726105"/>
    </source>
</evidence>
<proteinExistence type="inferred from homology"/>
<name>A0A935IVN4_9MICO</name>
<dbReference type="SUPFAM" id="SSF51735">
    <property type="entry name" value="NAD(P)-binding Rossmann-fold domains"/>
    <property type="match status" value="1"/>
</dbReference>
<dbReference type="PRINTS" id="PR00081">
    <property type="entry name" value="GDHRDH"/>
</dbReference>
<dbReference type="Proteomes" id="UP000886632">
    <property type="component" value="Unassembled WGS sequence"/>
</dbReference>
<dbReference type="InterPro" id="IPR002347">
    <property type="entry name" value="SDR_fam"/>
</dbReference>
<evidence type="ECO:0000313" key="4">
    <source>
        <dbReference type="EMBL" id="MBL0002775.1"/>
    </source>
</evidence>
<comment type="caution">
    <text evidence="3">The sequence shown here is derived from an EMBL/GenBank/DDBJ whole genome shotgun (WGS) entry which is preliminary data.</text>
</comment>
<dbReference type="InterPro" id="IPR036291">
    <property type="entry name" value="NAD(P)-bd_dom_sf"/>
</dbReference>
<dbReference type="GO" id="GO:0016491">
    <property type="term" value="F:oxidoreductase activity"/>
    <property type="evidence" value="ECO:0007669"/>
    <property type="project" value="UniProtKB-KW"/>
</dbReference>
<dbReference type="PANTHER" id="PTHR24321">
    <property type="entry name" value="DEHYDROGENASES, SHORT CHAIN"/>
    <property type="match status" value="1"/>
</dbReference>
<evidence type="ECO:0000313" key="3">
    <source>
        <dbReference type="EMBL" id="MBK7273292.1"/>
    </source>
</evidence>
<sequence>MGRAISERLASEGAIVYVADAREQAAYEVASAITASGSAAIPYAAIPHVVDATSVDALRALFERVEADHGVLHVFHHQVGAPGAGGIDFSENEFDDAVAVNIKSATFGASLAWPLLSRAEGKASVTFTASTAALVGSPFSPLYSLTKGALVAFARSLALVGAPVGIRVNVVAPGPVDTPMLPTFFGREPGASIADLMDSFLATVPLGRPGTPGEVAGTVAFLASDDAGFITGITIPVDGGLTAR</sequence>
<dbReference type="AlphaFoldDB" id="A0A935IVN4"/>
<gene>
    <name evidence="3" type="ORF">IPI13_09015</name>
    <name evidence="4" type="ORF">IPP00_01815</name>
</gene>
<accession>A0A935IVN4</accession>
<dbReference type="Gene3D" id="3.40.50.720">
    <property type="entry name" value="NAD(P)-binding Rossmann-like Domain"/>
    <property type="match status" value="1"/>
</dbReference>
<comment type="similarity">
    <text evidence="1">Belongs to the short-chain dehydrogenases/reductases (SDR) family.</text>
</comment>
<dbReference type="Pfam" id="PF13561">
    <property type="entry name" value="adh_short_C2"/>
    <property type="match status" value="1"/>
</dbReference>
<reference evidence="3 5" key="1">
    <citation type="submission" date="2020-10" db="EMBL/GenBank/DDBJ databases">
        <title>Connecting structure to function with the recovery of over 1000 high-quality activated sludge metagenome-assembled genomes encoding full-length rRNA genes using long-read sequencing.</title>
        <authorList>
            <person name="Singleton C.M."/>
            <person name="Petriglieri F."/>
            <person name="Kristensen J.M."/>
            <person name="Kirkegaard R.H."/>
            <person name="Michaelsen T.Y."/>
            <person name="Andersen M.H."/>
            <person name="Karst S.M."/>
            <person name="Dueholm M.S."/>
            <person name="Nielsen P.H."/>
            <person name="Albertsen M."/>
        </authorList>
    </citation>
    <scope>NUCLEOTIDE SEQUENCE [LARGE SCALE GENOMIC DNA]</scope>
    <source>
        <strain evidence="3">Ega_18-Q3-R5-49_MAXAC.001</strain>
        <strain evidence="4">Ribe_18-Q3-R11-54_MAXAC.001</strain>
    </source>
</reference>
<evidence type="ECO:0000256" key="2">
    <source>
        <dbReference type="ARBA" id="ARBA00023002"/>
    </source>
</evidence>
<organism evidence="3 5">
    <name type="scientific">Candidatus Phosphoribacter hodrii</name>
    <dbReference type="NCBI Taxonomy" id="2953743"/>
    <lineage>
        <taxon>Bacteria</taxon>
        <taxon>Bacillati</taxon>
        <taxon>Actinomycetota</taxon>
        <taxon>Actinomycetes</taxon>
        <taxon>Micrococcales</taxon>
        <taxon>Dermatophilaceae</taxon>
        <taxon>Candidatus Phosphoribacter</taxon>
    </lineage>
</organism>
<evidence type="ECO:0000256" key="1">
    <source>
        <dbReference type="ARBA" id="ARBA00006484"/>
    </source>
</evidence>
<dbReference type="EMBL" id="JADKGK010000005">
    <property type="protein sequence ID" value="MBL0002775.1"/>
    <property type="molecule type" value="Genomic_DNA"/>
</dbReference>
<keyword evidence="2" id="KW-0560">Oxidoreductase</keyword>
<protein>
    <submittedName>
        <fullName evidence="3">SDR family oxidoreductase</fullName>
    </submittedName>
</protein>
<dbReference type="Proteomes" id="UP000726105">
    <property type="component" value="Unassembled WGS sequence"/>
</dbReference>
<dbReference type="FunFam" id="3.40.50.720:FF:000084">
    <property type="entry name" value="Short-chain dehydrogenase reductase"/>
    <property type="match status" value="1"/>
</dbReference>
<dbReference type="EMBL" id="JADJIB010000003">
    <property type="protein sequence ID" value="MBK7273292.1"/>
    <property type="molecule type" value="Genomic_DNA"/>
</dbReference>